<comment type="caution">
    <text evidence="1">The sequence shown here is derived from an EMBL/GenBank/DDBJ whole genome shotgun (WGS) entry which is preliminary data.</text>
</comment>
<accession>A0A820RHI0</accession>
<dbReference type="InterPro" id="IPR012337">
    <property type="entry name" value="RNaseH-like_sf"/>
</dbReference>
<reference evidence="1" key="1">
    <citation type="submission" date="2021-02" db="EMBL/GenBank/DDBJ databases">
        <authorList>
            <person name="Nowell W R."/>
        </authorList>
    </citation>
    <scope>NUCLEOTIDE SEQUENCE</scope>
</reference>
<gene>
    <name evidence="1" type="ORF">OKA104_LOCUS53326</name>
</gene>
<name>A0A820RHI0_9BILA</name>
<dbReference type="AlphaFoldDB" id="A0A820RHI0"/>
<dbReference type="Proteomes" id="UP000663881">
    <property type="component" value="Unassembled WGS sequence"/>
</dbReference>
<dbReference type="EMBL" id="CAJOAY010032980">
    <property type="protein sequence ID" value="CAF4435550.1"/>
    <property type="molecule type" value="Genomic_DNA"/>
</dbReference>
<protein>
    <submittedName>
        <fullName evidence="1">Uncharacterized protein</fullName>
    </submittedName>
</protein>
<evidence type="ECO:0000313" key="2">
    <source>
        <dbReference type="Proteomes" id="UP000663881"/>
    </source>
</evidence>
<feature type="non-terminal residue" evidence="1">
    <location>
        <position position="1"/>
    </location>
</feature>
<dbReference type="SUPFAM" id="SSF53098">
    <property type="entry name" value="Ribonuclease H-like"/>
    <property type="match status" value="1"/>
</dbReference>
<evidence type="ECO:0000313" key="1">
    <source>
        <dbReference type="EMBL" id="CAF4435550.1"/>
    </source>
</evidence>
<sequence length="103" mass="11777">ENVIQTLKDFETQLPSLLQLYGILIKSKPITIAKPPTKEEIEKTLVNASKEQWQLTVVVLNNTLDNVYDYVKQCGNQRYGLVTQCVSYQSLEKNIGKLDMCKK</sequence>
<organism evidence="1 2">
    <name type="scientific">Adineta steineri</name>
    <dbReference type="NCBI Taxonomy" id="433720"/>
    <lineage>
        <taxon>Eukaryota</taxon>
        <taxon>Metazoa</taxon>
        <taxon>Spiralia</taxon>
        <taxon>Gnathifera</taxon>
        <taxon>Rotifera</taxon>
        <taxon>Eurotatoria</taxon>
        <taxon>Bdelloidea</taxon>
        <taxon>Adinetida</taxon>
        <taxon>Adinetidae</taxon>
        <taxon>Adineta</taxon>
    </lineage>
</organism>
<dbReference type="Gene3D" id="3.40.50.2300">
    <property type="match status" value="1"/>
</dbReference>
<proteinExistence type="predicted"/>